<evidence type="ECO:0000313" key="2">
    <source>
        <dbReference type="EMBL" id="XCH25525.1"/>
    </source>
</evidence>
<sequence>MRGVIRLLGPLCLLLIAGNSLHAQRRILFTDRQTFGRVSYPSTATITGNMVDGYVKVKGSNRFIFPVCDNSVYRPFAATADGTMGAYFSANPALGITSSHKGGNYPPLPAGAPFSATSKDANIGKVSAREYWDINGTTPTKITLSWHLESAMSSFAPGGNMSKVYIIGWNGSKWVKLASVIDPVSLFGGSSNISAGSMTTTTAIVPNSYVAYTFGADLSTAREMAPDADSTIALSGATEVQKPGYTSWDGGETAVYPNPVRDRFFVRGSRKARRISVLDGNGRAVISVNKAYDNGIDVNGIPAGIYVVNIEDDKGKTTSRKIIISK</sequence>
<reference evidence="2" key="1">
    <citation type="submission" date="2024-06" db="EMBL/GenBank/DDBJ databases">
        <title>Sequencing and assembly of the genome of Dyadobacter sp. strain 676, a symbiont of Cyamopsis tetragonoloba.</title>
        <authorList>
            <person name="Guro P."/>
            <person name="Sazanova A."/>
            <person name="Kuznetsova I."/>
            <person name="Belimov A."/>
            <person name="Safronova V."/>
        </authorList>
    </citation>
    <scope>NUCLEOTIDE SEQUENCE</scope>
    <source>
        <strain evidence="2">676</strain>
    </source>
</reference>
<evidence type="ECO:0000259" key="1">
    <source>
        <dbReference type="Pfam" id="PF18962"/>
    </source>
</evidence>
<feature type="domain" description="Secretion system C-terminal sorting" evidence="1">
    <location>
        <begin position="255"/>
        <end position="324"/>
    </location>
</feature>
<dbReference type="InterPro" id="IPR026444">
    <property type="entry name" value="Secre_tail"/>
</dbReference>
<name>A0AAU8FQ41_9BACT</name>
<dbReference type="RefSeq" id="WP_353720825.1">
    <property type="nucleotide sequence ID" value="NZ_CP159289.1"/>
</dbReference>
<dbReference type="Pfam" id="PF18962">
    <property type="entry name" value="Por_Secre_tail"/>
    <property type="match status" value="1"/>
</dbReference>
<dbReference type="NCBIfam" id="TIGR04183">
    <property type="entry name" value="Por_Secre_tail"/>
    <property type="match status" value="1"/>
</dbReference>
<gene>
    <name evidence="2" type="ORF">ABV298_03595</name>
</gene>
<dbReference type="EMBL" id="CP159289">
    <property type="protein sequence ID" value="XCH25525.1"/>
    <property type="molecule type" value="Genomic_DNA"/>
</dbReference>
<accession>A0AAU8FQ41</accession>
<dbReference type="AlphaFoldDB" id="A0AAU8FQ41"/>
<organism evidence="2">
    <name type="scientific">Dyadobacter sp. 676</name>
    <dbReference type="NCBI Taxonomy" id="3088362"/>
    <lineage>
        <taxon>Bacteria</taxon>
        <taxon>Pseudomonadati</taxon>
        <taxon>Bacteroidota</taxon>
        <taxon>Cytophagia</taxon>
        <taxon>Cytophagales</taxon>
        <taxon>Spirosomataceae</taxon>
        <taxon>Dyadobacter</taxon>
    </lineage>
</organism>
<protein>
    <submittedName>
        <fullName evidence="2">T9SS type A sorting domain-containing protein</fullName>
    </submittedName>
</protein>
<proteinExistence type="predicted"/>